<dbReference type="InterPro" id="IPR003439">
    <property type="entry name" value="ABC_transporter-like_ATP-bd"/>
</dbReference>
<protein>
    <submittedName>
        <fullName evidence="11">ABC transporter-like protein</fullName>
    </submittedName>
</protein>
<accession>A0ABN4B160</accession>
<comment type="similarity">
    <text evidence="2">Belongs to the ABC transporter superfamily.</text>
</comment>
<feature type="domain" description="ABC transporter" evidence="9">
    <location>
        <begin position="357"/>
        <end position="591"/>
    </location>
</feature>
<dbReference type="SUPFAM" id="SSF90123">
    <property type="entry name" value="ABC transporter transmembrane region"/>
    <property type="match status" value="1"/>
</dbReference>
<dbReference type="PANTHER" id="PTHR24221:SF654">
    <property type="entry name" value="ATP-BINDING CASSETTE SUB-FAMILY B MEMBER 6"/>
    <property type="match status" value="1"/>
</dbReference>
<dbReference type="PROSITE" id="PS00211">
    <property type="entry name" value="ABC_TRANSPORTER_1"/>
    <property type="match status" value="1"/>
</dbReference>
<reference evidence="11 12" key="1">
    <citation type="journal article" date="2013" name="Genome Announc.">
        <title>Complete Genome Sequence of a Chinese Strain of 'Candidatus Liberibacter asiaticus'.</title>
        <authorList>
            <person name="Lin H."/>
            <person name="Han C.S."/>
            <person name="Liu B."/>
            <person name="Lou B."/>
            <person name="Bai X."/>
            <person name="Deng C."/>
            <person name="Civerolo E.L."/>
            <person name="Gupta G."/>
        </authorList>
    </citation>
    <scope>NUCLEOTIDE SEQUENCE [LARGE SCALE GENOMIC DNA]</scope>
    <source>
        <strain evidence="12">gxpsy</strain>
    </source>
</reference>
<evidence type="ECO:0000256" key="6">
    <source>
        <dbReference type="ARBA" id="ARBA00022989"/>
    </source>
</evidence>
<evidence type="ECO:0000313" key="12">
    <source>
        <dbReference type="Proteomes" id="UP000011820"/>
    </source>
</evidence>
<dbReference type="InterPro" id="IPR036640">
    <property type="entry name" value="ABC1_TM_sf"/>
</dbReference>
<dbReference type="InterPro" id="IPR039421">
    <property type="entry name" value="Type_1_exporter"/>
</dbReference>
<dbReference type="Gene3D" id="3.40.50.300">
    <property type="entry name" value="P-loop containing nucleotide triphosphate hydrolases"/>
    <property type="match status" value="1"/>
</dbReference>
<keyword evidence="3 8" id="KW-0812">Transmembrane</keyword>
<gene>
    <name evidence="11" type="ORF">WSI_03080</name>
</gene>
<feature type="transmembrane region" description="Helical" evidence="8">
    <location>
        <begin position="297"/>
        <end position="318"/>
    </location>
</feature>
<evidence type="ECO:0000256" key="1">
    <source>
        <dbReference type="ARBA" id="ARBA00004651"/>
    </source>
</evidence>
<feature type="transmembrane region" description="Helical" evidence="8">
    <location>
        <begin position="150"/>
        <end position="173"/>
    </location>
</feature>
<dbReference type="SUPFAM" id="SSF52540">
    <property type="entry name" value="P-loop containing nucleoside triphosphate hydrolases"/>
    <property type="match status" value="1"/>
</dbReference>
<feature type="transmembrane region" description="Helical" evidence="8">
    <location>
        <begin position="179"/>
        <end position="201"/>
    </location>
</feature>
<evidence type="ECO:0000313" key="11">
    <source>
        <dbReference type="EMBL" id="AGH16986.1"/>
    </source>
</evidence>
<evidence type="ECO:0000259" key="9">
    <source>
        <dbReference type="PROSITE" id="PS50893"/>
    </source>
</evidence>
<evidence type="ECO:0000256" key="2">
    <source>
        <dbReference type="ARBA" id="ARBA00005417"/>
    </source>
</evidence>
<keyword evidence="5" id="KW-0067">ATP-binding</keyword>
<feature type="domain" description="ABC transmembrane type-1" evidence="10">
    <location>
        <begin position="32"/>
        <end position="323"/>
    </location>
</feature>
<dbReference type="PROSITE" id="PS50893">
    <property type="entry name" value="ABC_TRANSPORTER_2"/>
    <property type="match status" value="1"/>
</dbReference>
<name>A0ABN4B160_LIBAS</name>
<dbReference type="Gene3D" id="1.20.1560.10">
    <property type="entry name" value="ABC transporter type 1, transmembrane domain"/>
    <property type="match status" value="1"/>
</dbReference>
<evidence type="ECO:0000256" key="7">
    <source>
        <dbReference type="ARBA" id="ARBA00023136"/>
    </source>
</evidence>
<organism evidence="11 12">
    <name type="scientific">Candidatus Liberibacter asiaticus str. gxpsy</name>
    <dbReference type="NCBI Taxonomy" id="1174529"/>
    <lineage>
        <taxon>Bacteria</taxon>
        <taxon>Pseudomonadati</taxon>
        <taxon>Pseudomonadota</taxon>
        <taxon>Alphaproteobacteria</taxon>
        <taxon>Hyphomicrobiales</taxon>
        <taxon>Rhizobiaceae</taxon>
        <taxon>Liberibacter</taxon>
    </lineage>
</organism>
<evidence type="ECO:0000256" key="3">
    <source>
        <dbReference type="ARBA" id="ARBA00022692"/>
    </source>
</evidence>
<keyword evidence="4" id="KW-0547">Nucleotide-binding</keyword>
<dbReference type="GeneID" id="93076982"/>
<dbReference type="InterPro" id="IPR011527">
    <property type="entry name" value="ABC1_TM_dom"/>
</dbReference>
<keyword evidence="12" id="KW-1185">Reference proteome</keyword>
<dbReference type="PANTHER" id="PTHR24221">
    <property type="entry name" value="ATP-BINDING CASSETTE SUB-FAMILY B"/>
    <property type="match status" value="1"/>
</dbReference>
<dbReference type="Proteomes" id="UP000011820">
    <property type="component" value="Chromosome"/>
</dbReference>
<dbReference type="Pfam" id="PF00005">
    <property type="entry name" value="ABC_tran"/>
    <property type="match status" value="1"/>
</dbReference>
<comment type="subcellular location">
    <subcellularLocation>
        <location evidence="1">Cell membrane</location>
        <topology evidence="1">Multi-pass membrane protein</topology>
    </subcellularLocation>
</comment>
<dbReference type="RefSeq" id="WP_015452583.1">
    <property type="nucleotide sequence ID" value="NC_020549.1"/>
</dbReference>
<sequence length="597" mass="67273">MAFARFPSLRTLKKLWPYMWPANRWDLKVRIIGAMFSVIASKFVILGIPFLLKWVTESLIEQSTASKTTSYLTIGIVILITSYGTMRVVNLISNHIRDFLYVEIGQGATCTLYHQVVSHVYKLSQRFHINYKVGKLSSAISNGIRSIEMIIRIIVVHLIPTILEFAISMAFLWYSYGDIYVSIMAVTVILYVWFTIITSNWRVGLSKKMNNLLHECHAKVFDTLINFETIQYFNSEKFEINRLEKYISKYKESAISVATSLGWLNFGQGLIFSIGMVITMIISSHAVYIGEQTVGDFVFINTLLTQLAIPLNILGTIYRDSRQSFIEIEELLNILNEKIEIQNAVNSKDLKIKNGHIVFNNVSFSYNHHNCIFKGISFEIAPSKKTALIGESGVGKSTVAKLLYRLYDIKGGIITIDGQDIKKITKESLRQTIGIIPQDTILFNDTLRYNILYGNPNASDQELCAAVEVAQLKSFIMKLPNGYDTVVGERGLKLSGGEKQRVSIARAILKNPPIIIFDEATSSLDIITERHIQTALATLSKNRTTLVIAHRLSTITDADNIIVFDQGTVVESGSHENLISQGGIYTSMWKKQCESIK</sequence>
<evidence type="ECO:0000256" key="4">
    <source>
        <dbReference type="ARBA" id="ARBA00022741"/>
    </source>
</evidence>
<dbReference type="InterPro" id="IPR003593">
    <property type="entry name" value="AAA+_ATPase"/>
</dbReference>
<keyword evidence="7 8" id="KW-0472">Membrane</keyword>
<dbReference type="EMBL" id="CP004005">
    <property type="protein sequence ID" value="AGH16986.1"/>
    <property type="molecule type" value="Genomic_DNA"/>
</dbReference>
<feature type="transmembrane region" description="Helical" evidence="8">
    <location>
        <begin position="71"/>
        <end position="89"/>
    </location>
</feature>
<dbReference type="SMART" id="SM00382">
    <property type="entry name" value="AAA"/>
    <property type="match status" value="1"/>
</dbReference>
<proteinExistence type="inferred from homology"/>
<evidence type="ECO:0000259" key="10">
    <source>
        <dbReference type="PROSITE" id="PS50929"/>
    </source>
</evidence>
<evidence type="ECO:0000256" key="8">
    <source>
        <dbReference type="SAM" id="Phobius"/>
    </source>
</evidence>
<feature type="transmembrane region" description="Helical" evidence="8">
    <location>
        <begin position="270"/>
        <end position="291"/>
    </location>
</feature>
<feature type="transmembrane region" description="Helical" evidence="8">
    <location>
        <begin position="29"/>
        <end position="51"/>
    </location>
</feature>
<dbReference type="CDD" id="cd18582">
    <property type="entry name" value="ABC_6TM_ATM1_ABCB7"/>
    <property type="match status" value="1"/>
</dbReference>
<keyword evidence="6 8" id="KW-1133">Transmembrane helix</keyword>
<dbReference type="Pfam" id="PF00664">
    <property type="entry name" value="ABC_membrane"/>
    <property type="match status" value="1"/>
</dbReference>
<dbReference type="PROSITE" id="PS50929">
    <property type="entry name" value="ABC_TM1F"/>
    <property type="match status" value="1"/>
</dbReference>
<evidence type="ECO:0000256" key="5">
    <source>
        <dbReference type="ARBA" id="ARBA00022840"/>
    </source>
</evidence>
<dbReference type="InterPro" id="IPR027417">
    <property type="entry name" value="P-loop_NTPase"/>
</dbReference>
<dbReference type="InterPro" id="IPR017871">
    <property type="entry name" value="ABC_transporter-like_CS"/>
</dbReference>